<dbReference type="OrthoDB" id="9890434at2"/>
<dbReference type="RefSeq" id="WP_135773433.1">
    <property type="nucleotide sequence ID" value="NZ_RQEY01000012.1"/>
</dbReference>
<evidence type="ECO:0000256" key="1">
    <source>
        <dbReference type="SAM" id="Phobius"/>
    </source>
</evidence>
<dbReference type="AlphaFoldDB" id="A0A4R9H6G0"/>
<gene>
    <name evidence="2" type="ORF">EHO65_07040</name>
</gene>
<name>A0A4R9H6G0_9LEPT</name>
<comment type="caution">
    <text evidence="2">The sequence shown here is derived from an EMBL/GenBank/DDBJ whole genome shotgun (WGS) entry which is preliminary data.</text>
</comment>
<proteinExistence type="predicted"/>
<dbReference type="Proteomes" id="UP000298097">
    <property type="component" value="Unassembled WGS sequence"/>
</dbReference>
<organism evidence="2 3">
    <name type="scientific">Leptospira andrefontaineae</name>
    <dbReference type="NCBI Taxonomy" id="2484976"/>
    <lineage>
        <taxon>Bacteria</taxon>
        <taxon>Pseudomonadati</taxon>
        <taxon>Spirochaetota</taxon>
        <taxon>Spirochaetia</taxon>
        <taxon>Leptospirales</taxon>
        <taxon>Leptospiraceae</taxon>
        <taxon>Leptospira</taxon>
    </lineage>
</organism>
<evidence type="ECO:0000313" key="3">
    <source>
        <dbReference type="Proteomes" id="UP000298097"/>
    </source>
</evidence>
<feature type="transmembrane region" description="Helical" evidence="1">
    <location>
        <begin position="41"/>
        <end position="63"/>
    </location>
</feature>
<keyword evidence="3" id="KW-1185">Reference proteome</keyword>
<reference evidence="2" key="1">
    <citation type="journal article" date="2019" name="PLoS Negl. Trop. Dis.">
        <title>Revisiting the worldwide diversity of Leptospira species in the environment.</title>
        <authorList>
            <person name="Vincent A.T."/>
            <person name="Schiettekatte O."/>
            <person name="Bourhy P."/>
            <person name="Veyrier F.J."/>
            <person name="Picardeau M."/>
        </authorList>
    </citation>
    <scope>NUCLEOTIDE SEQUENCE [LARGE SCALE GENOMIC DNA]</scope>
    <source>
        <strain evidence="2">201800301</strain>
    </source>
</reference>
<protein>
    <submittedName>
        <fullName evidence="2">Uncharacterized protein</fullName>
    </submittedName>
</protein>
<feature type="transmembrane region" description="Helical" evidence="1">
    <location>
        <begin position="356"/>
        <end position="378"/>
    </location>
</feature>
<keyword evidence="1" id="KW-0812">Transmembrane</keyword>
<feature type="transmembrane region" description="Helical" evidence="1">
    <location>
        <begin position="240"/>
        <end position="259"/>
    </location>
</feature>
<keyword evidence="1" id="KW-0472">Membrane</keyword>
<feature type="transmembrane region" description="Helical" evidence="1">
    <location>
        <begin position="212"/>
        <end position="234"/>
    </location>
</feature>
<evidence type="ECO:0000313" key="2">
    <source>
        <dbReference type="EMBL" id="TGK41181.1"/>
    </source>
</evidence>
<dbReference type="EMBL" id="RQEY01000012">
    <property type="protein sequence ID" value="TGK41181.1"/>
    <property type="molecule type" value="Genomic_DNA"/>
</dbReference>
<feature type="transmembrane region" description="Helical" evidence="1">
    <location>
        <begin position="69"/>
        <end position="91"/>
    </location>
</feature>
<accession>A0A4R9H6G0</accession>
<sequence length="382" mass="42983">MATTSWPVTIGLEHYTYGSTENTLQTFRYPNSAINKDRQTVFVQLPLIFLGISIPLTLFMYAIGKGELFLPIIMVVIMLFVAIVTIYFRYLTVSVYWKDYRVLLSGFNISVFSDGKAIFEGASYDLSSFQYDIFSRGILLGHPRGGILIPDTIENVQVLFQTLNAMRTGKPAGNVDQILLQDFLQERLSLVSKHIEYNPVLQKVRIIWDHPLCPFPICIGAMLITVGLFDLIFYKNPTSHPITLCIAYIITGIFFLFLARIWKRECWINIAEKSFILKKGLSTFTGLIDLLGVVSSKVLTADLSISERYHLSISSEGKIFEIGPSQEFPDHAFNAAQDLVSKMDVKLLKNRSKPKFLIDNWIPAALIAGGLAAIGSFIPKFL</sequence>
<keyword evidence="1" id="KW-1133">Transmembrane helix</keyword>